<evidence type="ECO:0000256" key="6">
    <source>
        <dbReference type="SAM" id="Coils"/>
    </source>
</evidence>
<dbReference type="InterPro" id="IPR003591">
    <property type="entry name" value="Leu-rich_rpt_typical-subtyp"/>
</dbReference>
<feature type="coiled-coil region" evidence="6">
    <location>
        <begin position="564"/>
        <end position="598"/>
    </location>
</feature>
<feature type="region of interest" description="Disordered" evidence="7">
    <location>
        <begin position="945"/>
        <end position="965"/>
    </location>
</feature>
<feature type="compositionally biased region" description="Pro residues" evidence="7">
    <location>
        <begin position="951"/>
        <end position="965"/>
    </location>
</feature>
<evidence type="ECO:0000313" key="8">
    <source>
        <dbReference type="EMBL" id="GFR43183.1"/>
    </source>
</evidence>
<dbReference type="SMART" id="SM00015">
    <property type="entry name" value="IQ"/>
    <property type="match status" value="4"/>
</dbReference>
<keyword evidence="4" id="KW-0969">Cilium</keyword>
<keyword evidence="2" id="KW-0433">Leucine-rich repeat</keyword>
<dbReference type="EMBL" id="BMAR01000005">
    <property type="protein sequence ID" value="GFR43183.1"/>
    <property type="molecule type" value="Genomic_DNA"/>
</dbReference>
<dbReference type="SMART" id="SM00364">
    <property type="entry name" value="LRR_BAC"/>
    <property type="match status" value="3"/>
</dbReference>
<keyword evidence="5" id="KW-0966">Cell projection</keyword>
<dbReference type="InterPro" id="IPR000048">
    <property type="entry name" value="IQ_motif_EF-hand-BS"/>
</dbReference>
<feature type="region of interest" description="Disordered" evidence="7">
    <location>
        <begin position="2378"/>
        <end position="2408"/>
    </location>
</feature>
<feature type="compositionally biased region" description="Low complexity" evidence="7">
    <location>
        <begin position="155"/>
        <end position="166"/>
    </location>
</feature>
<reference evidence="8 9" key="1">
    <citation type="journal article" date="2021" name="Sci. Rep.">
        <title>Genome sequencing of the multicellular alga Astrephomene provides insights into convergent evolution of germ-soma differentiation.</title>
        <authorList>
            <person name="Yamashita S."/>
            <person name="Yamamoto K."/>
            <person name="Matsuzaki R."/>
            <person name="Suzuki S."/>
            <person name="Yamaguchi H."/>
            <person name="Hirooka S."/>
            <person name="Minakuchi Y."/>
            <person name="Miyagishima S."/>
            <person name="Kawachi M."/>
            <person name="Toyoda A."/>
            <person name="Nozaki H."/>
        </authorList>
    </citation>
    <scope>NUCLEOTIDE SEQUENCE [LARGE SCALE GENOMIC DNA]</scope>
    <source>
        <strain evidence="8 9">NIES-4017</strain>
    </source>
</reference>
<dbReference type="SMART" id="SM00365">
    <property type="entry name" value="LRR_SD22"/>
    <property type="match status" value="3"/>
</dbReference>
<dbReference type="Proteomes" id="UP001054857">
    <property type="component" value="Unassembled WGS sequence"/>
</dbReference>
<dbReference type="Pfam" id="PF13855">
    <property type="entry name" value="LRR_8"/>
    <property type="match status" value="1"/>
</dbReference>
<feature type="compositionally biased region" description="Low complexity" evidence="7">
    <location>
        <begin position="1503"/>
        <end position="1530"/>
    </location>
</feature>
<feature type="region of interest" description="Disordered" evidence="7">
    <location>
        <begin position="1330"/>
        <end position="1364"/>
    </location>
</feature>
<dbReference type="PROSITE" id="PS50096">
    <property type="entry name" value="IQ"/>
    <property type="match status" value="4"/>
</dbReference>
<feature type="region of interest" description="Disordered" evidence="7">
    <location>
        <begin position="1450"/>
        <end position="1471"/>
    </location>
</feature>
<feature type="compositionally biased region" description="Polar residues" evidence="7">
    <location>
        <begin position="2090"/>
        <end position="2101"/>
    </location>
</feature>
<dbReference type="InterPro" id="IPR001611">
    <property type="entry name" value="Leu-rich_rpt"/>
</dbReference>
<dbReference type="PROSITE" id="PS51450">
    <property type="entry name" value="LRR"/>
    <property type="match status" value="4"/>
</dbReference>
<dbReference type="SMART" id="SM00369">
    <property type="entry name" value="LRR_TYP"/>
    <property type="match status" value="6"/>
</dbReference>
<dbReference type="Pfam" id="PF00612">
    <property type="entry name" value="IQ"/>
    <property type="match status" value="4"/>
</dbReference>
<feature type="compositionally biased region" description="Pro residues" evidence="7">
    <location>
        <begin position="2194"/>
        <end position="2208"/>
    </location>
</feature>
<comment type="caution">
    <text evidence="8">The sequence shown here is derived from an EMBL/GenBank/DDBJ whole genome shotgun (WGS) entry which is preliminary data.</text>
</comment>
<dbReference type="PANTHER" id="PTHR45973">
    <property type="entry name" value="PROTEIN PHOSPHATASE 1 REGULATORY SUBUNIT SDS22-RELATED"/>
    <property type="match status" value="1"/>
</dbReference>
<organism evidence="8 9">
    <name type="scientific">Astrephomene gubernaculifera</name>
    <dbReference type="NCBI Taxonomy" id="47775"/>
    <lineage>
        <taxon>Eukaryota</taxon>
        <taxon>Viridiplantae</taxon>
        <taxon>Chlorophyta</taxon>
        <taxon>core chlorophytes</taxon>
        <taxon>Chlorophyceae</taxon>
        <taxon>CS clade</taxon>
        <taxon>Chlamydomonadales</taxon>
        <taxon>Astrephomenaceae</taxon>
        <taxon>Astrephomene</taxon>
    </lineage>
</organism>
<evidence type="ECO:0000256" key="4">
    <source>
        <dbReference type="ARBA" id="ARBA00023069"/>
    </source>
</evidence>
<dbReference type="CDD" id="cd23767">
    <property type="entry name" value="IQCD"/>
    <property type="match status" value="2"/>
</dbReference>
<feature type="region of interest" description="Disordered" evidence="7">
    <location>
        <begin position="1503"/>
        <end position="1555"/>
    </location>
</feature>
<feature type="region of interest" description="Disordered" evidence="7">
    <location>
        <begin position="2163"/>
        <end position="2316"/>
    </location>
</feature>
<feature type="region of interest" description="Disordered" evidence="7">
    <location>
        <begin position="1245"/>
        <end position="1267"/>
    </location>
</feature>
<evidence type="ECO:0000256" key="7">
    <source>
        <dbReference type="SAM" id="MobiDB-lite"/>
    </source>
</evidence>
<feature type="compositionally biased region" description="Low complexity" evidence="7">
    <location>
        <begin position="2172"/>
        <end position="2193"/>
    </location>
</feature>
<dbReference type="InterPro" id="IPR032675">
    <property type="entry name" value="LRR_dom_sf"/>
</dbReference>
<feature type="region of interest" description="Disordered" evidence="7">
    <location>
        <begin position="2012"/>
        <end position="2107"/>
    </location>
</feature>
<feature type="compositionally biased region" description="Low complexity" evidence="7">
    <location>
        <begin position="2249"/>
        <end position="2262"/>
    </location>
</feature>
<keyword evidence="6" id="KW-0175">Coiled coil</keyword>
<dbReference type="PANTHER" id="PTHR45973:SF9">
    <property type="entry name" value="LEUCINE-RICH REPEAT-CONTAINING PROTEIN 46"/>
    <property type="match status" value="1"/>
</dbReference>
<sequence>MSADVDESDFDVEAAFEAELARLSEASDTGASSCEWPADGCHNALPKAFLTLGDNHSSDGSDEDEAADSSGEAEPESFQRLRAALQRREAALEEFGRDMQQVQQEIEGVVALAATAAAAATTGDNAAATVAASLGGALSETGSGAAPAVTASAAGVGPGGADPTAASVPRPDGGLAANRRRLQEAYQAEEAARKAERERQRQEAEAAAAREAAEAEERVRRQVEALEKQRFEALAALEAQKEAAAAEAEALLAAAAAERDRLATEQAATAVRMEAAARAAAAREAAREAAMEALRQETLAMARPHIAALRIAHAWRRYRYGPVRAARVAAAVRIQASWRGFVDRRHAARLRQQRDMMRKLEELASKGLLEELRAAAERAKDIGQGDAVLRRLSALESAAGDTAARLSAAAAGGSVMAFRAALAAAQRFPHLAELAASSSELFERRRTEAAAAVQAAVEVQPMSEFTRLLEAAGAVGADPQALTAALEAVRRRDAQLAAALAAAASARGAAFDLEAFTSLAERGLQLGLKGDVAAARHTLERRRRALAADMRDRGSSCSAAEAAALAAEARRLGLQAEVEGLQQQLRRRQGEIQAALELAATHDSSVRFSLLLRQAADLGVVPTALQGPQEAFVGRHAAAREALAAAASTGTLRAFLSARCAAARCGVGLTELLAADRSMGARRRAVGPRLVEALRLLWQTCGAAGPQLWMQPQLLLDAGEAFGRALGLSDVRAILRRALRAPASSGGAMSAAARGPEGLWQAATRRPQQQPVLQTQGPGTELAASVSAPSGQLRELLRGLWGPAVLSLSLGLPDRACLALSALRLQGTVAMAEGSYVLRAAHVPLDYWGVPQLRQWQQQQQPAASARAAGGSVRQSAGDELAVRLAAALQRGSRAAAVWCCTAAVDPQAIVDGWRSFLPARAGRTTAPDPLTRNGTRQQPALTTAAAAPSSLPPQPPPRSAPVPCGPAVPLTRAVILRNAPLPAPPSAATAASSSSSCGPAATPVGPCLERLTRLDLGLERLGSLAGLDVLCPSLRCLTAPANQLSSLEGLSGLTRLRELQLRGNQLAGLCDGGGGAGAGGAGVRRDRGVAQGSSGPVWCLPGGGSLRRLVLDSNCLSGRLSGLEGCSGLRSLSLADNSLTELGCCLEACSASLTCLLAAGNCLASLAPPHCCLAGCTALRCLDVSGNRLTSLEGIQGLVLLQSLGARGNQLTALPRPLCLPYLTALDLSQNALQGFWGTAAPTGDTASGTGDGSSSSSSSIDSSSSSPRVLLPSLEHLNLCSNRIVSIGPFSPLSHLTSLDLSFNNLASLAALQHLTALTRLQQLNLGDNPATDMQEEGPPPGPAVQPGGQQPQQLLPGRAAASAPHRRVVLALLPWLRELDHEEVAEGERARGEVLAVAASPVAAVAMMRALRTGTGLAGGLCVPVGTPGYPAVSSASGSAGVVYAGSSCSSSSKRSGSRSRSGARGAAAGPRLQYAGLCPATAERLHPAARRSLLTSLATSSWPSSSGAAVSSSPCYDVGSSSSSGSTQRDAKSRADAAPNGPQPGSRVSTTWLTHTEQSWRATLPYDMAEVQRRQLAVLQSLAPQGLGDCAGAGKGASKAGTPLPPSQLALACSGVSSSTTVRTLLHEGGLLDFAPMRGFRPAARALQRLNLGGSGRTASTIVFPGAGGSGVSAEALAAEAEVRYESAEATAHQRLAAELRQAVQPLCSGAASSSGAAHLPQPQPVLLPQPSYFWRRVVCDAGAAATIIQSYWRGMRARRLAAVLRSDQYQARCCAAATSIQAWWRGHRVRCGRQLAALRAAAAAERAARRQQEERRRHAAAVTIQAHVRGHLVRRRLRAALAAARLGPGGGSDAEDEDLFGGSGELGDMLAFLQPLEKLFLEERPQQGPVAGQWGPGGPQQQPMRPPMQGAGVPAAAAAAAGPSGAEQIGPAGLRPLPPLAWAAPAAALSSSPSLAAGGFAAYDPAALVAPPGAVVAPAAPPVPSVLPSNHLTEQQLVARPVNPFASADALPPLQRAPPPPPPGHPPHTLPGGGVGGFGGGPRPAALTIAEGSADYTGLDPRWQSGEVGEAHGGEYGNGQVCDTPVSQADSVTPSSQERRQQRHLERLRALMAEWGFKDLATAEAYYRRTLRAKQGQTRKKLEDKYRNPALRLQKLQQQVEARQGYSPGAARPSPHAPAAAAAASSAALPPPPAAPPGRPPLPLEHGLLPRGPDRPATVRSDSGGNTGARPLRNVNSADGILTGAASGGSSHSPAGALPALRHHPHRDGERSSNPLLGPLRTGGSGGSASPAVLGPSSRLPSGGGSTAADDEDWLSVQSFGSVGSAAARGGARASGAGDAAKLRGGWHGAAAQPQSHPRGRPVLPALANNWMAMSPSQTPPLPGTGDAALQRRPMGPGRSPGK</sequence>
<keyword evidence="3" id="KW-0677">Repeat</keyword>
<dbReference type="InterPro" id="IPR050576">
    <property type="entry name" value="Cilia_flagella_integrity"/>
</dbReference>
<evidence type="ECO:0000256" key="2">
    <source>
        <dbReference type="ARBA" id="ARBA00022614"/>
    </source>
</evidence>
<dbReference type="Gene3D" id="1.20.5.190">
    <property type="match status" value="1"/>
</dbReference>
<evidence type="ECO:0000256" key="3">
    <source>
        <dbReference type="ARBA" id="ARBA00022737"/>
    </source>
</evidence>
<comment type="subcellular location">
    <subcellularLocation>
        <location evidence="1">Cytoplasm</location>
        <location evidence="1">Cytoskeleton</location>
        <location evidence="1">Cilium axoneme</location>
    </subcellularLocation>
</comment>
<feature type="compositionally biased region" description="Pro residues" evidence="7">
    <location>
        <begin position="2020"/>
        <end position="2034"/>
    </location>
</feature>
<proteinExistence type="predicted"/>
<keyword evidence="9" id="KW-1185">Reference proteome</keyword>
<feature type="region of interest" description="Disordered" evidence="7">
    <location>
        <begin position="155"/>
        <end position="210"/>
    </location>
</feature>
<dbReference type="SUPFAM" id="SSF52058">
    <property type="entry name" value="L domain-like"/>
    <property type="match status" value="1"/>
</dbReference>
<feature type="region of interest" description="Disordered" evidence="7">
    <location>
        <begin position="50"/>
        <end position="85"/>
    </location>
</feature>
<accession>A0AAD3DKD9</accession>
<evidence type="ECO:0000313" key="9">
    <source>
        <dbReference type="Proteomes" id="UP001054857"/>
    </source>
</evidence>
<protein>
    <submittedName>
        <fullName evidence="8">Uncharacterized protein</fullName>
    </submittedName>
</protein>
<dbReference type="Gene3D" id="3.80.10.10">
    <property type="entry name" value="Ribonuclease Inhibitor"/>
    <property type="match status" value="3"/>
</dbReference>
<gene>
    <name evidence="8" type="ORF">Agub_g4233</name>
</gene>
<evidence type="ECO:0000256" key="5">
    <source>
        <dbReference type="ARBA" id="ARBA00023273"/>
    </source>
</evidence>
<name>A0AAD3DKD9_9CHLO</name>
<feature type="compositionally biased region" description="Basic and acidic residues" evidence="7">
    <location>
        <begin position="190"/>
        <end position="204"/>
    </location>
</feature>
<feature type="compositionally biased region" description="Acidic residues" evidence="7">
    <location>
        <begin position="60"/>
        <end position="75"/>
    </location>
</feature>
<feature type="compositionally biased region" description="Low complexity" evidence="7">
    <location>
        <begin position="1347"/>
        <end position="1360"/>
    </location>
</feature>
<dbReference type="GO" id="GO:0005930">
    <property type="term" value="C:axoneme"/>
    <property type="evidence" value="ECO:0007669"/>
    <property type="project" value="UniProtKB-SubCell"/>
</dbReference>
<feature type="compositionally biased region" description="Gly residues" evidence="7">
    <location>
        <begin position="2036"/>
        <end position="2047"/>
    </location>
</feature>
<evidence type="ECO:0000256" key="1">
    <source>
        <dbReference type="ARBA" id="ARBA00004430"/>
    </source>
</evidence>
<feature type="region of interest" description="Disordered" evidence="7">
    <location>
        <begin position="1892"/>
        <end position="1916"/>
    </location>
</feature>